<protein>
    <submittedName>
        <fullName evidence="1">Uncharacterized protein</fullName>
    </submittedName>
</protein>
<gene>
    <name evidence="1" type="ORF">RJ45_10000</name>
</gene>
<sequence length="155" mass="17239">MTEQVSHPLTLVMNIKSPADAQQLKELLDGFENMPEGKSPINVALTKIGTVHFARFVFLSELQLAVITSYDGEFARYIQDFTNEIGDIFNTLLSHMADAPPLPVQNNLKEFMLYVQNNDRSYVNGELQPLYSAYPSLTVADILSNAEKSALQKAG</sequence>
<proteinExistence type="predicted"/>
<dbReference type="RefSeq" id="WP_039461116.1">
    <property type="nucleotide sequence ID" value="NZ_JWLZ01000152.1"/>
</dbReference>
<accession>A0A0B9G525</accession>
<dbReference type="AlphaFoldDB" id="A0A0B9G525"/>
<organism evidence="1 2">
    <name type="scientific">Photobacterium gaetbulicola</name>
    <dbReference type="NCBI Taxonomy" id="1295392"/>
    <lineage>
        <taxon>Bacteria</taxon>
        <taxon>Pseudomonadati</taxon>
        <taxon>Pseudomonadota</taxon>
        <taxon>Gammaproteobacteria</taxon>
        <taxon>Vibrionales</taxon>
        <taxon>Vibrionaceae</taxon>
        <taxon>Photobacterium</taxon>
    </lineage>
</organism>
<evidence type="ECO:0000313" key="2">
    <source>
        <dbReference type="Proteomes" id="UP000031278"/>
    </source>
</evidence>
<evidence type="ECO:0000313" key="1">
    <source>
        <dbReference type="EMBL" id="KHT63684.1"/>
    </source>
</evidence>
<dbReference type="Proteomes" id="UP000031278">
    <property type="component" value="Unassembled WGS sequence"/>
</dbReference>
<comment type="caution">
    <text evidence="1">The sequence shown here is derived from an EMBL/GenBank/DDBJ whole genome shotgun (WGS) entry which is preliminary data.</text>
</comment>
<reference evidence="1 2" key="1">
    <citation type="submission" date="2014-12" db="EMBL/GenBank/DDBJ databases">
        <title>Genome sequencing of Photobacterium gaetbulicola AD005a.</title>
        <authorList>
            <person name="Adrian T.G.S."/>
            <person name="Chan K.G."/>
        </authorList>
    </citation>
    <scope>NUCLEOTIDE SEQUENCE [LARGE SCALE GENOMIC DNA]</scope>
    <source>
        <strain evidence="1 2">AD005a</strain>
    </source>
</reference>
<name>A0A0B9G525_9GAMM</name>
<dbReference type="EMBL" id="JWLZ01000152">
    <property type="protein sequence ID" value="KHT63684.1"/>
    <property type="molecule type" value="Genomic_DNA"/>
</dbReference>